<keyword evidence="1" id="KW-0175">Coiled coil</keyword>
<accession>A0A2V4E984</accession>
<evidence type="ECO:0000313" key="3">
    <source>
        <dbReference type="Proteomes" id="UP000247932"/>
    </source>
</evidence>
<dbReference type="OrthoDB" id="4070623at2"/>
<feature type="coiled-coil region" evidence="1">
    <location>
        <begin position="267"/>
        <end position="294"/>
    </location>
</feature>
<dbReference type="AlphaFoldDB" id="A0A2V4E984"/>
<dbReference type="EMBL" id="QGLR01000009">
    <property type="protein sequence ID" value="PXZ07631.1"/>
    <property type="molecule type" value="Genomic_DNA"/>
</dbReference>
<keyword evidence="3" id="KW-1185">Reference proteome</keyword>
<organism evidence="2 3">
    <name type="scientific">Gilliamella apicola</name>
    <dbReference type="NCBI Taxonomy" id="1196095"/>
    <lineage>
        <taxon>Bacteria</taxon>
        <taxon>Pseudomonadati</taxon>
        <taxon>Pseudomonadota</taxon>
        <taxon>Gammaproteobacteria</taxon>
        <taxon>Orbales</taxon>
        <taxon>Orbaceae</taxon>
        <taxon>Gilliamella</taxon>
    </lineage>
</organism>
<reference evidence="2 3" key="1">
    <citation type="submission" date="2018-05" db="EMBL/GenBank/DDBJ databases">
        <title>Reference genomes for bee gut microbiota database.</title>
        <authorList>
            <person name="Ellegaard K.M."/>
        </authorList>
    </citation>
    <scope>NUCLEOTIDE SEQUENCE [LARGE SCALE GENOMIC DNA]</scope>
    <source>
        <strain evidence="2 3">ESL0182</strain>
    </source>
</reference>
<protein>
    <recommendedName>
        <fullName evidence="4">Phage late control D family protein</fullName>
    </recommendedName>
</protein>
<evidence type="ECO:0008006" key="4">
    <source>
        <dbReference type="Google" id="ProtNLM"/>
    </source>
</evidence>
<comment type="caution">
    <text evidence="2">The sequence shown here is derived from an EMBL/GenBank/DDBJ whole genome shotgun (WGS) entry which is preliminary data.</text>
</comment>
<dbReference type="RefSeq" id="WP_110433381.1">
    <property type="nucleotide sequence ID" value="NZ_QGLR01000009.1"/>
</dbReference>
<dbReference type="Proteomes" id="UP000247932">
    <property type="component" value="Unassembled WGS sequence"/>
</dbReference>
<sequence length="378" mass="42855">MAKPYFKIILLDDEQQEDITEKFDNRLISMKIEDKNGFQADTITIVIDDSDQKVNLPKTNAKLEITLGWKADKPKTTIDDEEAKIFEANIKNVFTITQVTHSGTPDIITLQGTSANLKDGNALKRREDSYIKLTLGQIIAKIAIRNKLTYRFDKLIGSNFIPHIDQTNESDSSFLTRLIDDYGGGVTIKNDMLIVFNKGQGITVNGKKIPPAKIKRASGDMHSYTFIKSPYIGVKTRWYDYQKPTKEPHKIIYKQQIEDSKVHVEGMDEKNANRDEMKDKIKELKYVYANEESATAAAKSELKKIVQGIAQFKLKLALGRPDLFSEMPVEVDGFKPEINSTNWTIASCTHSLSKGSGFTTELELQIKPEEESYENIFK</sequence>
<evidence type="ECO:0000256" key="1">
    <source>
        <dbReference type="SAM" id="Coils"/>
    </source>
</evidence>
<name>A0A2V4E984_9GAMM</name>
<evidence type="ECO:0000313" key="2">
    <source>
        <dbReference type="EMBL" id="PXZ07631.1"/>
    </source>
</evidence>
<proteinExistence type="predicted"/>
<dbReference type="Pfam" id="PF05954">
    <property type="entry name" value="Phage_GPD"/>
    <property type="match status" value="1"/>
</dbReference>
<dbReference type="SUPFAM" id="SSF69279">
    <property type="entry name" value="Phage tail proteins"/>
    <property type="match status" value="1"/>
</dbReference>
<gene>
    <name evidence="2" type="ORF">DKK70_07240</name>
</gene>